<reference evidence="7 8" key="1">
    <citation type="submission" date="2019-03" db="EMBL/GenBank/DDBJ databases">
        <title>Genomic Encyclopedia of Type Strains, Phase IV (KMG-IV): sequencing the most valuable type-strain genomes for metagenomic binning, comparative biology and taxonomic classification.</title>
        <authorList>
            <person name="Goeker M."/>
        </authorList>
    </citation>
    <scope>NUCLEOTIDE SEQUENCE [LARGE SCALE GENOMIC DNA]</scope>
    <source>
        <strain evidence="7 8">DSM 29489</strain>
    </source>
</reference>
<evidence type="ECO:0000256" key="2">
    <source>
        <dbReference type="ARBA" id="ARBA00022692"/>
    </source>
</evidence>
<dbReference type="Proteomes" id="UP000295726">
    <property type="component" value="Unassembled WGS sequence"/>
</dbReference>
<evidence type="ECO:0000313" key="7">
    <source>
        <dbReference type="EMBL" id="TCS76641.1"/>
    </source>
</evidence>
<feature type="transmembrane region" description="Helical" evidence="5">
    <location>
        <begin position="200"/>
        <end position="219"/>
    </location>
</feature>
<accession>A0A4R3K2J2</accession>
<evidence type="ECO:0000256" key="3">
    <source>
        <dbReference type="ARBA" id="ARBA00022989"/>
    </source>
</evidence>
<organism evidence="7 8">
    <name type="scientific">Muricomes intestini</name>
    <dbReference type="NCBI Taxonomy" id="1796634"/>
    <lineage>
        <taxon>Bacteria</taxon>
        <taxon>Bacillati</taxon>
        <taxon>Bacillota</taxon>
        <taxon>Clostridia</taxon>
        <taxon>Lachnospirales</taxon>
        <taxon>Lachnospiraceae</taxon>
        <taxon>Muricomes</taxon>
    </lineage>
</organism>
<feature type="transmembrane region" description="Helical" evidence="5">
    <location>
        <begin position="67"/>
        <end position="89"/>
    </location>
</feature>
<dbReference type="OrthoDB" id="1903878at2"/>
<comment type="caution">
    <text evidence="7">The sequence shown here is derived from an EMBL/GenBank/DDBJ whole genome shotgun (WGS) entry which is preliminary data.</text>
</comment>
<dbReference type="InterPro" id="IPR007016">
    <property type="entry name" value="O-antigen_ligase-rel_domated"/>
</dbReference>
<evidence type="ECO:0000259" key="6">
    <source>
        <dbReference type="Pfam" id="PF04932"/>
    </source>
</evidence>
<dbReference type="InterPro" id="IPR051533">
    <property type="entry name" value="WaaL-like"/>
</dbReference>
<feature type="transmembrane region" description="Helical" evidence="5">
    <location>
        <begin position="12"/>
        <end position="29"/>
    </location>
</feature>
<name>A0A4R3K2J2_9FIRM</name>
<evidence type="ECO:0000313" key="8">
    <source>
        <dbReference type="Proteomes" id="UP000295726"/>
    </source>
</evidence>
<keyword evidence="2 5" id="KW-0812">Transmembrane</keyword>
<feature type="transmembrane region" description="Helical" evidence="5">
    <location>
        <begin position="124"/>
        <end position="146"/>
    </location>
</feature>
<sequence length="466" mass="52821">MEENKKLKQALFLFKVCYLLYLLLAFNAFVNGTVWMYKASYVITVAGAGMILWMLFQHKWYREGYNLWILAAFVVSYMISAAAHLSYGVTENVKGLIWLVIPIAVIYFSAFAMSGKEIRREIKWISAIYICYCTVANLISLSMVYWGHKYNYIDETGTAHGIGYRWERLWGVYDDPNHGATITIVALFMLVYLFYCMRKLWQRIGLSLLFIINFFYVALSDSRTAIVSLAAGIVFGGCLLAWIRKKSGTLWKRVLVPVLGALLAAGIVLTGDVGVKAVYRPVDQKMEETVKAQQPALQVKKVTGAKKETRENDLKKDYSNGRIEIWENGLQIIQKSPVIGVGFRNIQGYTKKYFPEGYLVKNAYDVKYDSMHNLELDILVGQGVLGEVIFIALLVNICIILLKRVHLVSPEYRAEAVFSTSAAVALLAAGTFLSFIFYVNAPQNMCFWLFLGYAMRFCQIGAEEHS</sequence>
<keyword evidence="3 5" id="KW-1133">Transmembrane helix</keyword>
<evidence type="ECO:0000256" key="1">
    <source>
        <dbReference type="ARBA" id="ARBA00004141"/>
    </source>
</evidence>
<feature type="transmembrane region" description="Helical" evidence="5">
    <location>
        <begin position="95"/>
        <end position="112"/>
    </location>
</feature>
<dbReference type="GO" id="GO:0016874">
    <property type="term" value="F:ligase activity"/>
    <property type="evidence" value="ECO:0007669"/>
    <property type="project" value="UniProtKB-KW"/>
</dbReference>
<feature type="domain" description="O-antigen ligase-related" evidence="6">
    <location>
        <begin position="209"/>
        <end position="391"/>
    </location>
</feature>
<feature type="transmembrane region" description="Helical" evidence="5">
    <location>
        <begin position="378"/>
        <end position="402"/>
    </location>
</feature>
<keyword evidence="8" id="KW-1185">Reference proteome</keyword>
<feature type="transmembrane region" description="Helical" evidence="5">
    <location>
        <begin position="225"/>
        <end position="243"/>
    </location>
</feature>
<protein>
    <submittedName>
        <fullName evidence="7">O-antigen ligase</fullName>
    </submittedName>
</protein>
<feature type="transmembrane region" description="Helical" evidence="5">
    <location>
        <begin position="35"/>
        <end position="55"/>
    </location>
</feature>
<dbReference type="AlphaFoldDB" id="A0A4R3K2J2"/>
<dbReference type="EMBL" id="SLZZ01000023">
    <property type="protein sequence ID" value="TCS76641.1"/>
    <property type="molecule type" value="Genomic_DNA"/>
</dbReference>
<keyword evidence="4 5" id="KW-0472">Membrane</keyword>
<feature type="transmembrane region" description="Helical" evidence="5">
    <location>
        <begin position="178"/>
        <end position="195"/>
    </location>
</feature>
<feature type="transmembrane region" description="Helical" evidence="5">
    <location>
        <begin position="255"/>
        <end position="279"/>
    </location>
</feature>
<dbReference type="Pfam" id="PF04932">
    <property type="entry name" value="Wzy_C"/>
    <property type="match status" value="1"/>
</dbReference>
<dbReference type="PANTHER" id="PTHR37422">
    <property type="entry name" value="TEICHURONIC ACID BIOSYNTHESIS PROTEIN TUAE"/>
    <property type="match status" value="1"/>
</dbReference>
<gene>
    <name evidence="7" type="ORF">EDD59_12323</name>
</gene>
<evidence type="ECO:0000256" key="5">
    <source>
        <dbReference type="SAM" id="Phobius"/>
    </source>
</evidence>
<evidence type="ECO:0000256" key="4">
    <source>
        <dbReference type="ARBA" id="ARBA00023136"/>
    </source>
</evidence>
<comment type="subcellular location">
    <subcellularLocation>
        <location evidence="1">Membrane</location>
        <topology evidence="1">Multi-pass membrane protein</topology>
    </subcellularLocation>
</comment>
<dbReference type="PANTHER" id="PTHR37422:SF13">
    <property type="entry name" value="LIPOPOLYSACCHARIDE BIOSYNTHESIS PROTEIN PA4999-RELATED"/>
    <property type="match status" value="1"/>
</dbReference>
<dbReference type="RefSeq" id="WP_132382831.1">
    <property type="nucleotide sequence ID" value="NZ_SLZZ01000023.1"/>
</dbReference>
<feature type="transmembrane region" description="Helical" evidence="5">
    <location>
        <begin position="414"/>
        <end position="439"/>
    </location>
</feature>
<keyword evidence="7" id="KW-0436">Ligase</keyword>
<proteinExistence type="predicted"/>
<dbReference type="GO" id="GO:0016020">
    <property type="term" value="C:membrane"/>
    <property type="evidence" value="ECO:0007669"/>
    <property type="project" value="UniProtKB-SubCell"/>
</dbReference>